<gene>
    <name evidence="3" type="ORF">SCLCIDRAFT_31931</name>
</gene>
<accession>A0A0C2ZL36</accession>
<proteinExistence type="predicted"/>
<feature type="region of interest" description="Disordered" evidence="2">
    <location>
        <begin position="266"/>
        <end position="306"/>
    </location>
</feature>
<dbReference type="EMBL" id="KN822182">
    <property type="protein sequence ID" value="KIM53382.1"/>
    <property type="molecule type" value="Genomic_DNA"/>
</dbReference>
<evidence type="ECO:0000256" key="2">
    <source>
        <dbReference type="SAM" id="MobiDB-lite"/>
    </source>
</evidence>
<dbReference type="HOGENOM" id="CLU_056987_0_0_1"/>
<protein>
    <submittedName>
        <fullName evidence="3">Uncharacterized protein</fullName>
    </submittedName>
</protein>
<keyword evidence="4" id="KW-1185">Reference proteome</keyword>
<dbReference type="Proteomes" id="UP000053989">
    <property type="component" value="Unassembled WGS sequence"/>
</dbReference>
<feature type="compositionally biased region" description="Low complexity" evidence="2">
    <location>
        <begin position="13"/>
        <end position="23"/>
    </location>
</feature>
<evidence type="ECO:0000313" key="4">
    <source>
        <dbReference type="Proteomes" id="UP000053989"/>
    </source>
</evidence>
<dbReference type="OrthoDB" id="2709753at2759"/>
<dbReference type="STRING" id="1036808.A0A0C2ZL36"/>
<feature type="coiled-coil region" evidence="1">
    <location>
        <begin position="138"/>
        <end position="203"/>
    </location>
</feature>
<reference evidence="4" key="2">
    <citation type="submission" date="2015-01" db="EMBL/GenBank/DDBJ databases">
        <title>Evolutionary Origins and Diversification of the Mycorrhizal Mutualists.</title>
        <authorList>
            <consortium name="DOE Joint Genome Institute"/>
            <consortium name="Mycorrhizal Genomics Consortium"/>
            <person name="Kohler A."/>
            <person name="Kuo A."/>
            <person name="Nagy L.G."/>
            <person name="Floudas D."/>
            <person name="Copeland A."/>
            <person name="Barry K.W."/>
            <person name="Cichocki N."/>
            <person name="Veneault-Fourrey C."/>
            <person name="LaButti K."/>
            <person name="Lindquist E.A."/>
            <person name="Lipzen A."/>
            <person name="Lundell T."/>
            <person name="Morin E."/>
            <person name="Murat C."/>
            <person name="Riley R."/>
            <person name="Ohm R."/>
            <person name="Sun H."/>
            <person name="Tunlid A."/>
            <person name="Henrissat B."/>
            <person name="Grigoriev I.V."/>
            <person name="Hibbett D.S."/>
            <person name="Martin F."/>
        </authorList>
    </citation>
    <scope>NUCLEOTIDE SEQUENCE [LARGE SCALE GENOMIC DNA]</scope>
    <source>
        <strain evidence="4">Foug A</strain>
    </source>
</reference>
<feature type="region of interest" description="Disordered" evidence="2">
    <location>
        <begin position="1"/>
        <end position="23"/>
    </location>
</feature>
<feature type="region of interest" description="Disordered" evidence="2">
    <location>
        <begin position="324"/>
        <end position="344"/>
    </location>
</feature>
<dbReference type="AlphaFoldDB" id="A0A0C2ZL36"/>
<evidence type="ECO:0000313" key="3">
    <source>
        <dbReference type="EMBL" id="KIM53382.1"/>
    </source>
</evidence>
<evidence type="ECO:0000256" key="1">
    <source>
        <dbReference type="SAM" id="Coils"/>
    </source>
</evidence>
<sequence length="404" mass="44615">MDSLSAYATPVPDTNTTLMDTNDTAPTLTVPLADNMPGLLCLLPSSGSSEPTSGGQGTMVVYNRSLICSAPKDTASHLPKVVLREVDHSSTLHAQVYDIRNRLYHKDANFTILEGRFHQKDTNLCTLEAHMKNKDVIIMEQAQLLLQLRNDLEEVKLQTATQSSALAQIGSKDAIIMQQSETLEKLQRAVLEAKMEIQRLEVDRELEILALNHNYEMALRKVQELQSHPLMPSPPVSKHMARPRSTLRSRQLVCHYLDEQDLSEMTAPAQSGQSAPASTAQVLPSQSGSEQSTSASTSAQVPSAAAPLTISDDDLKRIVEELHQHVNAGSQSTPKRGRRKVQGLHQEVETDVQQKQNLPHVRDLFKTAFMVNQDEDFLQCNGMSTQEAKVFTEETGPGPNPSRL</sequence>
<keyword evidence="1" id="KW-0175">Coiled coil</keyword>
<organism evidence="3 4">
    <name type="scientific">Scleroderma citrinum Foug A</name>
    <dbReference type="NCBI Taxonomy" id="1036808"/>
    <lineage>
        <taxon>Eukaryota</taxon>
        <taxon>Fungi</taxon>
        <taxon>Dikarya</taxon>
        <taxon>Basidiomycota</taxon>
        <taxon>Agaricomycotina</taxon>
        <taxon>Agaricomycetes</taxon>
        <taxon>Agaricomycetidae</taxon>
        <taxon>Boletales</taxon>
        <taxon>Sclerodermatineae</taxon>
        <taxon>Sclerodermataceae</taxon>
        <taxon>Scleroderma</taxon>
    </lineage>
</organism>
<name>A0A0C2ZL36_9AGAM</name>
<dbReference type="InParanoid" id="A0A0C2ZL36"/>
<reference evidence="3 4" key="1">
    <citation type="submission" date="2014-04" db="EMBL/GenBank/DDBJ databases">
        <authorList>
            <consortium name="DOE Joint Genome Institute"/>
            <person name="Kuo A."/>
            <person name="Kohler A."/>
            <person name="Nagy L.G."/>
            <person name="Floudas D."/>
            <person name="Copeland A."/>
            <person name="Barry K.W."/>
            <person name="Cichocki N."/>
            <person name="Veneault-Fourrey C."/>
            <person name="LaButti K."/>
            <person name="Lindquist E.A."/>
            <person name="Lipzen A."/>
            <person name="Lundell T."/>
            <person name="Morin E."/>
            <person name="Murat C."/>
            <person name="Sun H."/>
            <person name="Tunlid A."/>
            <person name="Henrissat B."/>
            <person name="Grigoriev I.V."/>
            <person name="Hibbett D.S."/>
            <person name="Martin F."/>
            <person name="Nordberg H.P."/>
            <person name="Cantor M.N."/>
            <person name="Hua S.X."/>
        </authorList>
    </citation>
    <scope>NUCLEOTIDE SEQUENCE [LARGE SCALE GENOMIC DNA]</scope>
    <source>
        <strain evidence="3 4">Foug A</strain>
    </source>
</reference>